<sequence length="60" mass="6870">MYFDSLSDLINMGGHGLYVWSSYAITLVLLTSSILLPWLNLKRTRKQLSRQIAREAANSR</sequence>
<evidence type="ECO:0000256" key="1">
    <source>
        <dbReference type="ARBA" id="ARBA00002442"/>
    </source>
</evidence>
<dbReference type="Pfam" id="PF04995">
    <property type="entry name" value="CcmD"/>
    <property type="match status" value="1"/>
</dbReference>
<dbReference type="Proteomes" id="UP001156682">
    <property type="component" value="Unassembled WGS sequence"/>
</dbReference>
<comment type="subcellular location">
    <subcellularLocation>
        <location evidence="2 12">Cell inner membrane</location>
        <topology evidence="2 12">Single-pass membrane protein</topology>
    </subcellularLocation>
</comment>
<dbReference type="EMBL" id="BSOR01000020">
    <property type="protein sequence ID" value="GLR63892.1"/>
    <property type="molecule type" value="Genomic_DNA"/>
</dbReference>
<comment type="caution">
    <text evidence="13">The sequence shown here is derived from an EMBL/GenBank/DDBJ whole genome shotgun (WGS) entry which is preliminary data.</text>
</comment>
<comment type="similarity">
    <text evidence="3 12">Belongs to the CcmD/CycX/HelD family.</text>
</comment>
<keyword evidence="7 12" id="KW-0997">Cell inner membrane</keyword>
<keyword evidence="10 12" id="KW-1133">Transmembrane helix</keyword>
<name>A0ABQ5ZZY5_9GAMM</name>
<keyword evidence="11 12" id="KW-0472">Membrane</keyword>
<protein>
    <recommendedName>
        <fullName evidence="4 12">Heme exporter protein D</fullName>
    </recommendedName>
</protein>
<accession>A0ABQ5ZZY5</accession>
<proteinExistence type="inferred from homology"/>
<comment type="function">
    <text evidence="1 12">Required for the export of heme to the periplasm for the biogenesis of c-type cytochromes.</text>
</comment>
<evidence type="ECO:0000256" key="12">
    <source>
        <dbReference type="RuleBase" id="RU363101"/>
    </source>
</evidence>
<keyword evidence="9 12" id="KW-0201">Cytochrome c-type biogenesis</keyword>
<dbReference type="InterPro" id="IPR007078">
    <property type="entry name" value="Haem_export_protD_CcmD"/>
</dbReference>
<gene>
    <name evidence="13" type="ORF">GCM10007878_13290</name>
</gene>
<evidence type="ECO:0000256" key="2">
    <source>
        <dbReference type="ARBA" id="ARBA00004377"/>
    </source>
</evidence>
<keyword evidence="8 12" id="KW-0812">Transmembrane</keyword>
<dbReference type="NCBIfam" id="TIGR03141">
    <property type="entry name" value="cytochro_ccmD"/>
    <property type="match status" value="1"/>
</dbReference>
<dbReference type="PANTHER" id="PTHR37531:SF1">
    <property type="entry name" value="HEME EXPORTER PROTEIN D"/>
    <property type="match status" value="1"/>
</dbReference>
<evidence type="ECO:0000313" key="13">
    <source>
        <dbReference type="EMBL" id="GLR63892.1"/>
    </source>
</evidence>
<organism evidence="13 14">
    <name type="scientific">Marinospirillum insulare</name>
    <dbReference type="NCBI Taxonomy" id="217169"/>
    <lineage>
        <taxon>Bacteria</taxon>
        <taxon>Pseudomonadati</taxon>
        <taxon>Pseudomonadota</taxon>
        <taxon>Gammaproteobacteria</taxon>
        <taxon>Oceanospirillales</taxon>
        <taxon>Oceanospirillaceae</taxon>
        <taxon>Marinospirillum</taxon>
    </lineage>
</organism>
<feature type="transmembrane region" description="Helical" evidence="12">
    <location>
        <begin position="20"/>
        <end position="41"/>
    </location>
</feature>
<dbReference type="PANTHER" id="PTHR37531">
    <property type="entry name" value="HEME EXPORTER PROTEIN D"/>
    <property type="match status" value="1"/>
</dbReference>
<evidence type="ECO:0000256" key="10">
    <source>
        <dbReference type="ARBA" id="ARBA00022989"/>
    </source>
</evidence>
<keyword evidence="5 12" id="KW-0813">Transport</keyword>
<keyword evidence="14" id="KW-1185">Reference proteome</keyword>
<evidence type="ECO:0000313" key="14">
    <source>
        <dbReference type="Proteomes" id="UP001156682"/>
    </source>
</evidence>
<dbReference type="InterPro" id="IPR052075">
    <property type="entry name" value="Heme_exporter_D"/>
</dbReference>
<evidence type="ECO:0000256" key="6">
    <source>
        <dbReference type="ARBA" id="ARBA00022475"/>
    </source>
</evidence>
<keyword evidence="6 12" id="KW-1003">Cell membrane</keyword>
<evidence type="ECO:0000256" key="9">
    <source>
        <dbReference type="ARBA" id="ARBA00022748"/>
    </source>
</evidence>
<evidence type="ECO:0000256" key="7">
    <source>
        <dbReference type="ARBA" id="ARBA00022519"/>
    </source>
</evidence>
<evidence type="ECO:0000256" key="8">
    <source>
        <dbReference type="ARBA" id="ARBA00022692"/>
    </source>
</evidence>
<dbReference type="RefSeq" id="WP_027850711.1">
    <property type="nucleotide sequence ID" value="NZ_BSOR01000020.1"/>
</dbReference>
<evidence type="ECO:0000256" key="5">
    <source>
        <dbReference type="ARBA" id="ARBA00022448"/>
    </source>
</evidence>
<evidence type="ECO:0000256" key="3">
    <source>
        <dbReference type="ARBA" id="ARBA00008741"/>
    </source>
</evidence>
<evidence type="ECO:0000256" key="4">
    <source>
        <dbReference type="ARBA" id="ARBA00016461"/>
    </source>
</evidence>
<evidence type="ECO:0000256" key="11">
    <source>
        <dbReference type="ARBA" id="ARBA00023136"/>
    </source>
</evidence>
<reference evidence="14" key="1">
    <citation type="journal article" date="2019" name="Int. J. Syst. Evol. Microbiol.">
        <title>The Global Catalogue of Microorganisms (GCM) 10K type strain sequencing project: providing services to taxonomists for standard genome sequencing and annotation.</title>
        <authorList>
            <consortium name="The Broad Institute Genomics Platform"/>
            <consortium name="The Broad Institute Genome Sequencing Center for Infectious Disease"/>
            <person name="Wu L."/>
            <person name="Ma J."/>
        </authorList>
    </citation>
    <scope>NUCLEOTIDE SEQUENCE [LARGE SCALE GENOMIC DNA]</scope>
    <source>
        <strain evidence="14">NBRC 100033</strain>
    </source>
</reference>